<dbReference type="OrthoDB" id="630188at2759"/>
<dbReference type="Pfam" id="PF14416">
    <property type="entry name" value="PMR5N"/>
    <property type="match status" value="1"/>
</dbReference>
<evidence type="ECO:0000256" key="5">
    <source>
        <dbReference type="ARBA" id="ARBA00022989"/>
    </source>
</evidence>
<comment type="caution">
    <text evidence="11">The sequence shown here is derived from an EMBL/GenBank/DDBJ whole genome shotgun (WGS) entry which is preliminary data.</text>
</comment>
<comment type="similarity">
    <text evidence="2">Belongs to the PC-esterase family. TBL subfamily.</text>
</comment>
<organism evidence="11 12">
    <name type="scientific">Actinidia rufa</name>
    <dbReference type="NCBI Taxonomy" id="165716"/>
    <lineage>
        <taxon>Eukaryota</taxon>
        <taxon>Viridiplantae</taxon>
        <taxon>Streptophyta</taxon>
        <taxon>Embryophyta</taxon>
        <taxon>Tracheophyta</taxon>
        <taxon>Spermatophyta</taxon>
        <taxon>Magnoliopsida</taxon>
        <taxon>eudicotyledons</taxon>
        <taxon>Gunneridae</taxon>
        <taxon>Pentapetalae</taxon>
        <taxon>asterids</taxon>
        <taxon>Ericales</taxon>
        <taxon>Actinidiaceae</taxon>
        <taxon>Actinidia</taxon>
    </lineage>
</organism>
<dbReference type="PANTHER" id="PTHR32285:SF22">
    <property type="entry name" value="PROTEIN TRICHOME BIREFRINGENCE"/>
    <property type="match status" value="1"/>
</dbReference>
<sequence length="432" mass="48738">MADATKYASINGGTLISELKGLFSLPRTKRTLYGFMFLFTAFSLFLAFNLSSNSSSPWFTNIFTSPTSTNIATTSPPSSISSDGSYRSHFSSIFSLFFPNSSQTAPNVTPSPAPNNFTRSQNTTFQSPLPQNQTQSKDLHDKVEAFKPNETTNSVPQFSKTMGSEEKKVIEKGVIGTFGSSLLKKQSNGTNGQRSEKQRSENLVDSLMNCELFDGKWVEDDSYPLYKPGSCSLIDEQFNCFVNGRPDNIYEKLKWKPKGCSLPRNSVKDQSNVYEEFGRLHFRTEASYSFVFKDYNCTVEFFVSPFLVQEWEMTDEDGSKKETLRLDMIGRSADQYKDADVLIFNTGHWWTHEKTSQGKDYYQEGSHVYGVLDALEAFRKALITWGRWVDANVNPKTLVLFRVVDSGTLAGNVTTKSSPSITRPIYRHIPQR</sequence>
<dbReference type="InterPro" id="IPR026057">
    <property type="entry name" value="TBL_C"/>
</dbReference>
<comment type="subcellular location">
    <subcellularLocation>
        <location evidence="1">Membrane</location>
        <topology evidence="1">Single-pass membrane protein</topology>
    </subcellularLocation>
</comment>
<dbReference type="Pfam" id="PF13839">
    <property type="entry name" value="PC-Esterase"/>
    <property type="match status" value="1"/>
</dbReference>
<dbReference type="AlphaFoldDB" id="A0A7J0E3X8"/>
<feature type="transmembrane region" description="Helical" evidence="8">
    <location>
        <begin position="32"/>
        <end position="50"/>
    </location>
</feature>
<evidence type="ECO:0000256" key="7">
    <source>
        <dbReference type="SAM" id="MobiDB-lite"/>
    </source>
</evidence>
<keyword evidence="12" id="KW-1185">Reference proteome</keyword>
<evidence type="ECO:0000313" key="12">
    <source>
        <dbReference type="Proteomes" id="UP000585474"/>
    </source>
</evidence>
<name>A0A7J0E3X8_9ERIC</name>
<evidence type="ECO:0000256" key="3">
    <source>
        <dbReference type="ARBA" id="ARBA00022692"/>
    </source>
</evidence>
<evidence type="ECO:0000256" key="4">
    <source>
        <dbReference type="ARBA" id="ARBA00022968"/>
    </source>
</evidence>
<evidence type="ECO:0000313" key="11">
    <source>
        <dbReference type="EMBL" id="GFY80629.1"/>
    </source>
</evidence>
<dbReference type="GO" id="GO:0016020">
    <property type="term" value="C:membrane"/>
    <property type="evidence" value="ECO:0007669"/>
    <property type="project" value="UniProtKB-SubCell"/>
</dbReference>
<dbReference type="Proteomes" id="UP000585474">
    <property type="component" value="Unassembled WGS sequence"/>
</dbReference>
<dbReference type="InterPro" id="IPR029962">
    <property type="entry name" value="TBL"/>
</dbReference>
<dbReference type="GO" id="GO:0005794">
    <property type="term" value="C:Golgi apparatus"/>
    <property type="evidence" value="ECO:0007669"/>
    <property type="project" value="TreeGrafter"/>
</dbReference>
<evidence type="ECO:0000256" key="1">
    <source>
        <dbReference type="ARBA" id="ARBA00004167"/>
    </source>
</evidence>
<evidence type="ECO:0000256" key="2">
    <source>
        <dbReference type="ARBA" id="ARBA00007727"/>
    </source>
</evidence>
<protein>
    <submittedName>
        <fullName evidence="11">Trichome birefringence-like protein</fullName>
    </submittedName>
</protein>
<evidence type="ECO:0000259" key="10">
    <source>
        <dbReference type="Pfam" id="PF14416"/>
    </source>
</evidence>
<evidence type="ECO:0000256" key="8">
    <source>
        <dbReference type="SAM" id="Phobius"/>
    </source>
</evidence>
<dbReference type="PANTHER" id="PTHR32285">
    <property type="entry name" value="PROTEIN TRICHOME BIREFRINGENCE-LIKE 9-RELATED"/>
    <property type="match status" value="1"/>
</dbReference>
<evidence type="ECO:0000259" key="9">
    <source>
        <dbReference type="Pfam" id="PF13839"/>
    </source>
</evidence>
<keyword evidence="3 8" id="KW-0812">Transmembrane</keyword>
<proteinExistence type="inferred from homology"/>
<feature type="domain" description="Trichome birefringence-like C-terminal" evidence="9">
    <location>
        <begin position="265"/>
        <end position="406"/>
    </location>
</feature>
<dbReference type="EMBL" id="BJWL01000001">
    <property type="protein sequence ID" value="GFY80629.1"/>
    <property type="molecule type" value="Genomic_DNA"/>
</dbReference>
<dbReference type="GO" id="GO:0016413">
    <property type="term" value="F:O-acetyltransferase activity"/>
    <property type="evidence" value="ECO:0007669"/>
    <property type="project" value="InterPro"/>
</dbReference>
<reference evidence="11 12" key="1">
    <citation type="submission" date="2019-07" db="EMBL/GenBank/DDBJ databases">
        <title>De Novo Assembly of kiwifruit Actinidia rufa.</title>
        <authorList>
            <person name="Sugita-Konishi S."/>
            <person name="Sato K."/>
            <person name="Mori E."/>
            <person name="Abe Y."/>
            <person name="Kisaki G."/>
            <person name="Hamano K."/>
            <person name="Suezawa K."/>
            <person name="Otani M."/>
            <person name="Fukuda T."/>
            <person name="Manabe T."/>
            <person name="Gomi K."/>
            <person name="Tabuchi M."/>
            <person name="Akimitsu K."/>
            <person name="Kataoka I."/>
        </authorList>
    </citation>
    <scope>NUCLEOTIDE SEQUENCE [LARGE SCALE GENOMIC DNA]</scope>
    <source>
        <strain evidence="12">cv. Fuchu</strain>
    </source>
</reference>
<feature type="region of interest" description="Disordered" evidence="7">
    <location>
        <begin position="104"/>
        <end position="134"/>
    </location>
</feature>
<evidence type="ECO:0000256" key="6">
    <source>
        <dbReference type="ARBA" id="ARBA00023136"/>
    </source>
</evidence>
<gene>
    <name evidence="11" type="ORF">Acr_01g0004380</name>
</gene>
<feature type="domain" description="Trichome birefringence-like N-terminal" evidence="10">
    <location>
        <begin position="209"/>
        <end position="261"/>
    </location>
</feature>
<keyword evidence="5 8" id="KW-1133">Transmembrane helix</keyword>
<dbReference type="InterPro" id="IPR025846">
    <property type="entry name" value="TBL_N"/>
</dbReference>
<accession>A0A7J0E3X8</accession>
<keyword evidence="6 8" id="KW-0472">Membrane</keyword>
<keyword evidence="4" id="KW-0735">Signal-anchor</keyword>